<evidence type="ECO:0000256" key="5">
    <source>
        <dbReference type="ARBA" id="ARBA00022727"/>
    </source>
</evidence>
<evidence type="ECO:0000256" key="1">
    <source>
        <dbReference type="ARBA" id="ARBA00009776"/>
    </source>
</evidence>
<dbReference type="GO" id="GO:0004798">
    <property type="term" value="F:dTMP kinase activity"/>
    <property type="evidence" value="ECO:0007669"/>
    <property type="project" value="UniProtKB-EC"/>
</dbReference>
<keyword evidence="12" id="KW-0472">Membrane</keyword>
<feature type="domain" description="Thymidylate kinase-like" evidence="13">
    <location>
        <begin position="507"/>
        <end position="694"/>
    </location>
</feature>
<dbReference type="Pfam" id="PF02223">
    <property type="entry name" value="Thymidylate_kin"/>
    <property type="match status" value="1"/>
</dbReference>
<dbReference type="EMBL" id="JBHSQJ010000051">
    <property type="protein sequence ID" value="MFC5908202.1"/>
    <property type="molecule type" value="Genomic_DNA"/>
</dbReference>
<feature type="compositionally biased region" description="Low complexity" evidence="11">
    <location>
        <begin position="946"/>
        <end position="977"/>
    </location>
</feature>
<gene>
    <name evidence="10 14" type="primary">tmk</name>
    <name evidence="14" type="ORF">ACFP3V_13385</name>
</gene>
<evidence type="ECO:0000313" key="14">
    <source>
        <dbReference type="EMBL" id="MFC5908202.1"/>
    </source>
</evidence>
<feature type="compositionally biased region" description="Pro residues" evidence="11">
    <location>
        <begin position="1100"/>
        <end position="1113"/>
    </location>
</feature>
<dbReference type="HAMAP" id="MF_00165">
    <property type="entry name" value="Thymidylate_kinase"/>
    <property type="match status" value="1"/>
</dbReference>
<feature type="compositionally biased region" description="Basic and acidic residues" evidence="11">
    <location>
        <begin position="755"/>
        <end position="772"/>
    </location>
</feature>
<evidence type="ECO:0000256" key="7">
    <source>
        <dbReference type="ARBA" id="ARBA00022777"/>
    </source>
</evidence>
<evidence type="ECO:0000259" key="13">
    <source>
        <dbReference type="Pfam" id="PF02223"/>
    </source>
</evidence>
<feature type="transmembrane region" description="Helical" evidence="12">
    <location>
        <begin position="189"/>
        <end position="207"/>
    </location>
</feature>
<keyword evidence="5 10" id="KW-0545">Nucleotide biosynthesis</keyword>
<feature type="transmembrane region" description="Helical" evidence="12">
    <location>
        <begin position="348"/>
        <end position="366"/>
    </location>
</feature>
<dbReference type="CDD" id="cd01672">
    <property type="entry name" value="TMPK"/>
    <property type="match status" value="1"/>
</dbReference>
<comment type="catalytic activity">
    <reaction evidence="9 10">
        <text>dTMP + ATP = dTDP + ADP</text>
        <dbReference type="Rhea" id="RHEA:13517"/>
        <dbReference type="ChEBI" id="CHEBI:30616"/>
        <dbReference type="ChEBI" id="CHEBI:58369"/>
        <dbReference type="ChEBI" id="CHEBI:63528"/>
        <dbReference type="ChEBI" id="CHEBI:456216"/>
        <dbReference type="EC" id="2.7.4.9"/>
    </reaction>
</comment>
<evidence type="ECO:0000256" key="3">
    <source>
        <dbReference type="ARBA" id="ARBA00017144"/>
    </source>
</evidence>
<feature type="region of interest" description="Disordered" evidence="11">
    <location>
        <begin position="1230"/>
        <end position="1258"/>
    </location>
</feature>
<dbReference type="InterPro" id="IPR036259">
    <property type="entry name" value="MFS_trans_sf"/>
</dbReference>
<comment type="caution">
    <text evidence="14">The sequence shown here is derived from an EMBL/GenBank/DDBJ whole genome shotgun (WGS) entry which is preliminary data.</text>
</comment>
<feature type="transmembrane region" description="Helical" evidence="12">
    <location>
        <begin position="414"/>
        <end position="434"/>
    </location>
</feature>
<keyword evidence="8 10" id="KW-0067">ATP-binding</keyword>
<keyword evidence="7 10" id="KW-0418">Kinase</keyword>
<dbReference type="RefSeq" id="WP_380583204.1">
    <property type="nucleotide sequence ID" value="NZ_JBHSQJ010000051.1"/>
</dbReference>
<feature type="binding site" evidence="10">
    <location>
        <begin position="509"/>
        <end position="516"/>
    </location>
    <ligand>
        <name>ATP</name>
        <dbReference type="ChEBI" id="CHEBI:30616"/>
    </ligand>
</feature>
<dbReference type="NCBIfam" id="TIGR00041">
    <property type="entry name" value="DTMP_kinase"/>
    <property type="match status" value="1"/>
</dbReference>
<feature type="transmembrane region" description="Helical" evidence="12">
    <location>
        <begin position="135"/>
        <end position="153"/>
    </location>
</feature>
<evidence type="ECO:0000256" key="10">
    <source>
        <dbReference type="HAMAP-Rule" id="MF_00165"/>
    </source>
</evidence>
<sequence>MTSVDRHPPLGAPAERARALLRLPAYRRFWQVQFAGGTADRLALLVLTVLTVDAVSSESAHDVLGGGYRALLFALAAAFGARLAATLVLGVLALGPLAQLLHRADRRWVLLGSAGLSAALTGVAPFWSVWTPADAWIWLLVSIFALGAAERVWNVARESVAEQLLPGTTSPGVPAPDQRPVLRYVDRRSGYGTVPLAAALLVVLALVNDGLGHGIGWLTAHQVTVPALGAAALFALAAGLLYPQELPDAAAQPSAPHSPLEHLRAPADATPRRDGRRGRTGSSVLFSFAATGAAAVLAAAAAVAYPHAHDMGAGPVGYGLLLLGLTAGLLLGLRLARPLLPGLTRRRLLPLALGTAGLALILGGLVRDYVLSLVLLTLAGVAGGVAFRTGRVLLAQETEEARQPRVDEHLHAMVRFGVGLALVAAPLVGAAFGAEQFHGTTLTWDHSGAGLAVAVSGLLALVYSVVLYFRTDDRRGTAMLGKDVWDALRGGPAPAPHRAGTGYFIALEGGDGAGKSTQAAALAEWIRGKGHEVVVTREPGGSGIGQRLRAMLLDVANTGISHRAEALMYAADRAEHVDSVIRPALERGAVVITDRYMDSSIAYQGAGRDLAATEIARLNTWATAGLVPDLTVVLDVSPETARERFTEALDRLESEPAEFHARVRAGFLALAAADPARYLVVDAGQAPGAVTQAIRHRLDRELPLSEQEKAALAEQARLAAEAEKRRLEEEARRKAEEERAERERQALLERLRLEEEEREKARKAEEDRKAAEAARQAAEAARRKAEAEAARRAAEEERLAAEAEARRKAEQQRLAAEAEARRKAEQARAAAEAEQRRLVEEAARAAALAETARLAELARKREAERKRTESADAETTVMPVVSPADETTVLPVAPDEQAHPGADADETAVLPAIPEPEGRPQSTAGTRRTGASDATQAPAPTDGDGTSATPEASPAAEAQEDVPAQAPARRPSPAVRPADADTPAARGEQADEAAASAPSTGVDDAPEGSAGGPATGPAARSADGDATSGRPAAAERPGSDAGGAGADGGSAARPSDAEATRVLPAVPPIPSRPPVVGKPAASGPAPADETAVLPVVPATEPAPAPAQPAPEPAAPEGGGLGGRLKRALRGRKAEDRDETETAQLPAVPTDSSLPRAWREATPRSAESVQDSVPDWLFRPEPGGERTQELPTPRPQAPSGTGRYEWAEATPLDDPLSLTDELLGTREEWAQWQAAAEQAESEADAEEAEAERRRRERGR</sequence>
<dbReference type="SUPFAM" id="SSF103473">
    <property type="entry name" value="MFS general substrate transporter"/>
    <property type="match status" value="1"/>
</dbReference>
<feature type="compositionally biased region" description="Basic and acidic residues" evidence="11">
    <location>
        <begin position="259"/>
        <end position="273"/>
    </location>
</feature>
<dbReference type="PANTHER" id="PTHR10344:SF4">
    <property type="entry name" value="UMP-CMP KINASE 2, MITOCHONDRIAL"/>
    <property type="match status" value="1"/>
</dbReference>
<evidence type="ECO:0000256" key="11">
    <source>
        <dbReference type="SAM" id="MobiDB-lite"/>
    </source>
</evidence>
<dbReference type="EC" id="2.7.4.9" evidence="2 10"/>
<dbReference type="InterPro" id="IPR039430">
    <property type="entry name" value="Thymidylate_kin-like_dom"/>
</dbReference>
<dbReference type="InterPro" id="IPR018095">
    <property type="entry name" value="Thymidylate_kin_CS"/>
</dbReference>
<dbReference type="PROSITE" id="PS01331">
    <property type="entry name" value="THYMIDYLATE_KINASE"/>
    <property type="match status" value="1"/>
</dbReference>
<keyword evidence="4 10" id="KW-0808">Transferase</keyword>
<feature type="region of interest" description="Disordered" evidence="11">
    <location>
        <begin position="755"/>
        <end position="847"/>
    </location>
</feature>
<evidence type="ECO:0000256" key="9">
    <source>
        <dbReference type="ARBA" id="ARBA00048743"/>
    </source>
</evidence>
<evidence type="ECO:0000313" key="15">
    <source>
        <dbReference type="Proteomes" id="UP001596174"/>
    </source>
</evidence>
<evidence type="ECO:0000256" key="4">
    <source>
        <dbReference type="ARBA" id="ARBA00022679"/>
    </source>
</evidence>
<feature type="transmembrane region" description="Helical" evidence="12">
    <location>
        <begin position="446"/>
        <end position="469"/>
    </location>
</feature>
<evidence type="ECO:0000256" key="6">
    <source>
        <dbReference type="ARBA" id="ARBA00022741"/>
    </source>
</evidence>
<evidence type="ECO:0000256" key="12">
    <source>
        <dbReference type="SAM" id="Phobius"/>
    </source>
</evidence>
<feature type="compositionally biased region" description="Acidic residues" evidence="11">
    <location>
        <begin position="1238"/>
        <end position="1248"/>
    </location>
</feature>
<dbReference type="InterPro" id="IPR018094">
    <property type="entry name" value="Thymidylate_kinase"/>
</dbReference>
<keyword evidence="6 10" id="KW-0547">Nucleotide-binding</keyword>
<organism evidence="14 15">
    <name type="scientific">Streptacidiphilus monticola</name>
    <dbReference type="NCBI Taxonomy" id="2161674"/>
    <lineage>
        <taxon>Bacteria</taxon>
        <taxon>Bacillati</taxon>
        <taxon>Actinomycetota</taxon>
        <taxon>Actinomycetes</taxon>
        <taxon>Kitasatosporales</taxon>
        <taxon>Streptomycetaceae</taxon>
        <taxon>Streptacidiphilus</taxon>
    </lineage>
</organism>
<comment type="similarity">
    <text evidence="1 10">Belongs to the thymidylate kinase family.</text>
</comment>
<proteinExistence type="inferred from homology"/>
<feature type="region of interest" description="Disordered" evidence="11">
    <location>
        <begin position="250"/>
        <end position="278"/>
    </location>
</feature>
<name>A0ABW1G1Z3_9ACTN</name>
<dbReference type="Gene3D" id="1.20.1250.20">
    <property type="entry name" value="MFS general substrate transporter like domains"/>
    <property type="match status" value="1"/>
</dbReference>
<dbReference type="Gene3D" id="3.40.50.300">
    <property type="entry name" value="P-loop containing nucleotide triphosphate hydrolases"/>
    <property type="match status" value="1"/>
</dbReference>
<feature type="compositionally biased region" description="Basic and acidic residues" evidence="11">
    <location>
        <begin position="780"/>
        <end position="843"/>
    </location>
</feature>
<feature type="transmembrane region" description="Helical" evidence="12">
    <location>
        <begin position="283"/>
        <end position="305"/>
    </location>
</feature>
<evidence type="ECO:0000256" key="8">
    <source>
        <dbReference type="ARBA" id="ARBA00022840"/>
    </source>
</evidence>
<comment type="function">
    <text evidence="10">Phosphorylation of dTMP to form dTDP in both de novo and salvage pathways of dTTP synthesis.</text>
</comment>
<evidence type="ECO:0000256" key="2">
    <source>
        <dbReference type="ARBA" id="ARBA00012980"/>
    </source>
</evidence>
<dbReference type="InterPro" id="IPR027417">
    <property type="entry name" value="P-loop_NTPase"/>
</dbReference>
<feature type="transmembrane region" description="Helical" evidence="12">
    <location>
        <begin position="108"/>
        <end position="129"/>
    </location>
</feature>
<feature type="compositionally biased region" description="Low complexity" evidence="11">
    <location>
        <begin position="984"/>
        <end position="997"/>
    </location>
</feature>
<feature type="region of interest" description="Disordered" evidence="11">
    <location>
        <begin position="860"/>
        <end position="1202"/>
    </location>
</feature>
<protein>
    <recommendedName>
        <fullName evidence="3 10">Thymidylate kinase</fullName>
        <ecNumber evidence="2 10">2.7.4.9</ecNumber>
    </recommendedName>
    <alternativeName>
        <fullName evidence="10">dTMP kinase</fullName>
    </alternativeName>
</protein>
<feature type="transmembrane region" description="Helical" evidence="12">
    <location>
        <begin position="317"/>
        <end position="336"/>
    </location>
</feature>
<keyword evidence="12" id="KW-1133">Transmembrane helix</keyword>
<feature type="transmembrane region" description="Helical" evidence="12">
    <location>
        <begin position="71"/>
        <end position="96"/>
    </location>
</feature>
<reference evidence="15" key="1">
    <citation type="journal article" date="2019" name="Int. J. Syst. Evol. Microbiol.">
        <title>The Global Catalogue of Microorganisms (GCM) 10K type strain sequencing project: providing services to taxonomists for standard genome sequencing and annotation.</title>
        <authorList>
            <consortium name="The Broad Institute Genomics Platform"/>
            <consortium name="The Broad Institute Genome Sequencing Center for Infectious Disease"/>
            <person name="Wu L."/>
            <person name="Ma J."/>
        </authorList>
    </citation>
    <scope>NUCLEOTIDE SEQUENCE [LARGE SCALE GENOMIC DNA]</scope>
    <source>
        <strain evidence="15">JCM 4816</strain>
    </source>
</reference>
<feature type="compositionally biased region" description="Basic and acidic residues" evidence="11">
    <location>
        <begin position="860"/>
        <end position="870"/>
    </location>
</feature>
<keyword evidence="15" id="KW-1185">Reference proteome</keyword>
<dbReference type="Proteomes" id="UP001596174">
    <property type="component" value="Unassembled WGS sequence"/>
</dbReference>
<keyword evidence="12" id="KW-0812">Transmembrane</keyword>
<dbReference type="SUPFAM" id="SSF52540">
    <property type="entry name" value="P-loop containing nucleoside triphosphate hydrolases"/>
    <property type="match status" value="1"/>
</dbReference>
<feature type="transmembrane region" description="Helical" evidence="12">
    <location>
        <begin position="219"/>
        <end position="242"/>
    </location>
</feature>
<dbReference type="PANTHER" id="PTHR10344">
    <property type="entry name" value="THYMIDYLATE KINASE"/>
    <property type="match status" value="1"/>
</dbReference>
<accession>A0ABW1G1Z3</accession>